<dbReference type="InterPro" id="IPR020629">
    <property type="entry name" value="FPG_Glyclase"/>
</dbReference>
<dbReference type="SMART" id="SM01232">
    <property type="entry name" value="H2TH"/>
    <property type="match status" value="1"/>
</dbReference>
<dbReference type="Pfam" id="PF06827">
    <property type="entry name" value="zf-FPG_IleRS"/>
    <property type="match status" value="1"/>
</dbReference>
<dbReference type="GO" id="GO:0006284">
    <property type="term" value="P:base-excision repair"/>
    <property type="evidence" value="ECO:0007669"/>
    <property type="project" value="InterPro"/>
</dbReference>
<dbReference type="FunFam" id="1.10.8.50:FF:000003">
    <property type="entry name" value="Formamidopyrimidine-DNA glycosylase"/>
    <property type="match status" value="1"/>
</dbReference>
<dbReference type="EMBL" id="MHPU01000014">
    <property type="protein sequence ID" value="OGZ88920.1"/>
    <property type="molecule type" value="Genomic_DNA"/>
</dbReference>
<keyword evidence="7 16" id="KW-0863">Zinc-finger</keyword>
<keyword evidence="9" id="KW-0862">Zinc</keyword>
<dbReference type="Gene3D" id="3.20.190.10">
    <property type="entry name" value="MutM-like, N-terminal"/>
    <property type="match status" value="1"/>
</dbReference>
<sequence length="299" mass="34736">MPELPEVQTTVNGLNKKVLSRAFVNVWSDWEKLLKKPADFNSFKKQIKNKKIVKIYRRAKNIIFNLSGDLSLLIHLKMTGHLLVGKWKFENKKWKAIDKKSPLNDSYNRFLHIIFFLDNGEMLALSDARKFAKIELWQTKDLEKILEKLGPEPLENNFTFEKFKQALLWQDPPSLKLRRGKVKQILMIPEIIAGIGNIYSSEILWHAKVMPEKLVQNLNDKELKEIYNATKKVLTLGVSLGGESFSDYRKIDGTKGNFDDERKVYKRENEICSCCKKSKIKRIKIAGRSAFFCPTCQKL</sequence>
<evidence type="ECO:0000256" key="1">
    <source>
        <dbReference type="ARBA" id="ARBA00001668"/>
    </source>
</evidence>
<keyword evidence="8" id="KW-0378">Hydrolase</keyword>
<dbReference type="GO" id="GO:0140078">
    <property type="term" value="F:class I DNA-(apurinic or apyrimidinic site) endonuclease activity"/>
    <property type="evidence" value="ECO:0007669"/>
    <property type="project" value="UniProtKB-EC"/>
</dbReference>
<evidence type="ECO:0000256" key="8">
    <source>
        <dbReference type="ARBA" id="ARBA00022801"/>
    </source>
</evidence>
<proteinExistence type="inferred from homology"/>
<dbReference type="NCBIfam" id="TIGR00577">
    <property type="entry name" value="fpg"/>
    <property type="match status" value="1"/>
</dbReference>
<evidence type="ECO:0000259" key="17">
    <source>
        <dbReference type="PROSITE" id="PS51066"/>
    </source>
</evidence>
<dbReference type="InterPro" id="IPR000214">
    <property type="entry name" value="Znf_DNA_glyclase/AP_lyase"/>
</dbReference>
<dbReference type="GO" id="GO:0003684">
    <property type="term" value="F:damaged DNA binding"/>
    <property type="evidence" value="ECO:0007669"/>
    <property type="project" value="InterPro"/>
</dbReference>
<dbReference type="Pfam" id="PF06831">
    <property type="entry name" value="H2TH"/>
    <property type="match status" value="1"/>
</dbReference>
<evidence type="ECO:0000256" key="14">
    <source>
        <dbReference type="ARBA" id="ARBA00023295"/>
    </source>
</evidence>
<dbReference type="SUPFAM" id="SSF46946">
    <property type="entry name" value="S13-like H2TH domain"/>
    <property type="match status" value="1"/>
</dbReference>
<dbReference type="NCBIfam" id="NF002211">
    <property type="entry name" value="PRK01103.1"/>
    <property type="match status" value="1"/>
</dbReference>
<evidence type="ECO:0000313" key="20">
    <source>
        <dbReference type="Proteomes" id="UP000178935"/>
    </source>
</evidence>
<dbReference type="SMART" id="SM00898">
    <property type="entry name" value="Fapy_DNA_glyco"/>
    <property type="match status" value="1"/>
</dbReference>
<gene>
    <name evidence="19" type="ORF">A2561_00160</name>
</gene>
<dbReference type="InterPro" id="IPR015886">
    <property type="entry name" value="H2TH_FPG"/>
</dbReference>
<evidence type="ECO:0000256" key="3">
    <source>
        <dbReference type="ARBA" id="ARBA00009409"/>
    </source>
</evidence>
<evidence type="ECO:0000259" key="18">
    <source>
        <dbReference type="PROSITE" id="PS51068"/>
    </source>
</evidence>
<evidence type="ECO:0000256" key="5">
    <source>
        <dbReference type="ARBA" id="ARBA00022723"/>
    </source>
</evidence>
<dbReference type="SUPFAM" id="SSF57716">
    <property type="entry name" value="Glucocorticoid receptor-like (DNA-binding domain)"/>
    <property type="match status" value="1"/>
</dbReference>
<dbReference type="Gene3D" id="1.10.8.50">
    <property type="match status" value="1"/>
</dbReference>
<dbReference type="AlphaFoldDB" id="A0A1G2JRP0"/>
<evidence type="ECO:0000256" key="10">
    <source>
        <dbReference type="ARBA" id="ARBA00023125"/>
    </source>
</evidence>
<dbReference type="PANTHER" id="PTHR22993:SF9">
    <property type="entry name" value="FORMAMIDOPYRIMIDINE-DNA GLYCOSYLASE"/>
    <property type="match status" value="1"/>
</dbReference>
<dbReference type="PANTHER" id="PTHR22993">
    <property type="entry name" value="FORMAMIDOPYRIMIDINE-DNA GLYCOSYLASE"/>
    <property type="match status" value="1"/>
</dbReference>
<organism evidence="19 20">
    <name type="scientific">Candidatus Staskawiczbacteria bacterium RIFOXYD1_FULL_32_13</name>
    <dbReference type="NCBI Taxonomy" id="1802234"/>
    <lineage>
        <taxon>Bacteria</taxon>
        <taxon>Candidatus Staskawicziibacteriota</taxon>
    </lineage>
</organism>
<dbReference type="InterPro" id="IPR010979">
    <property type="entry name" value="Ribosomal_uS13-like_H2TH"/>
</dbReference>
<keyword evidence="14" id="KW-0326">Glycosidase</keyword>
<dbReference type="SUPFAM" id="SSF81624">
    <property type="entry name" value="N-terminal domain of MutM-like DNA repair proteins"/>
    <property type="match status" value="1"/>
</dbReference>
<evidence type="ECO:0000256" key="4">
    <source>
        <dbReference type="ARBA" id="ARBA00011245"/>
    </source>
</evidence>
<evidence type="ECO:0000256" key="7">
    <source>
        <dbReference type="ARBA" id="ARBA00022771"/>
    </source>
</evidence>
<comment type="catalytic activity">
    <reaction evidence="15">
        <text>2'-deoxyribonucleotide-(2'-deoxyribose 5'-phosphate)-2'-deoxyribonucleotide-DNA = a 3'-end 2'-deoxyribonucleotide-(2,3-dehydro-2,3-deoxyribose 5'-phosphate)-DNA + a 5'-end 5'-phospho-2'-deoxyribonucleoside-DNA + H(+)</text>
        <dbReference type="Rhea" id="RHEA:66592"/>
        <dbReference type="Rhea" id="RHEA-COMP:13180"/>
        <dbReference type="Rhea" id="RHEA-COMP:16897"/>
        <dbReference type="Rhea" id="RHEA-COMP:17067"/>
        <dbReference type="ChEBI" id="CHEBI:15378"/>
        <dbReference type="ChEBI" id="CHEBI:136412"/>
        <dbReference type="ChEBI" id="CHEBI:157695"/>
        <dbReference type="ChEBI" id="CHEBI:167181"/>
        <dbReference type="EC" id="4.2.99.18"/>
    </reaction>
</comment>
<dbReference type="PROSITE" id="PS51066">
    <property type="entry name" value="ZF_FPG_2"/>
    <property type="match status" value="1"/>
</dbReference>
<keyword evidence="11" id="KW-0234">DNA repair</keyword>
<comment type="catalytic activity">
    <reaction evidence="1">
        <text>Hydrolysis of DNA containing ring-opened 7-methylguanine residues, releasing 2,6-diamino-4-hydroxy-5-(N-methyl)formamidopyrimidine.</text>
        <dbReference type="EC" id="3.2.2.23"/>
    </reaction>
</comment>
<evidence type="ECO:0000256" key="11">
    <source>
        <dbReference type="ARBA" id="ARBA00023204"/>
    </source>
</evidence>
<dbReference type="CDD" id="cd08966">
    <property type="entry name" value="EcFpg-like_N"/>
    <property type="match status" value="1"/>
</dbReference>
<dbReference type="GO" id="GO:0034039">
    <property type="term" value="F:8-oxo-7,8-dihydroguanine DNA N-glycosylase activity"/>
    <property type="evidence" value="ECO:0007669"/>
    <property type="project" value="TreeGrafter"/>
</dbReference>
<keyword evidence="12" id="KW-0456">Lyase</keyword>
<protein>
    <submittedName>
        <fullName evidence="19">DNA-formamidopyrimidine glycosylase</fullName>
    </submittedName>
</protein>
<comment type="subunit">
    <text evidence="4">Monomer.</text>
</comment>
<feature type="domain" description="FPG-type" evidence="17">
    <location>
        <begin position="263"/>
        <end position="298"/>
    </location>
</feature>
<keyword evidence="5" id="KW-0479">Metal-binding</keyword>
<keyword evidence="6" id="KW-0227">DNA damage</keyword>
<evidence type="ECO:0000256" key="12">
    <source>
        <dbReference type="ARBA" id="ARBA00023239"/>
    </source>
</evidence>
<feature type="domain" description="Formamidopyrimidine-DNA glycosylase catalytic" evidence="18">
    <location>
        <begin position="2"/>
        <end position="132"/>
    </location>
</feature>
<reference evidence="19 20" key="1">
    <citation type="journal article" date="2016" name="Nat. Commun.">
        <title>Thousands of microbial genomes shed light on interconnected biogeochemical processes in an aquifer system.</title>
        <authorList>
            <person name="Anantharaman K."/>
            <person name="Brown C.T."/>
            <person name="Hug L.A."/>
            <person name="Sharon I."/>
            <person name="Castelle C.J."/>
            <person name="Probst A.J."/>
            <person name="Thomas B.C."/>
            <person name="Singh A."/>
            <person name="Wilkins M.J."/>
            <person name="Karaoz U."/>
            <person name="Brodie E.L."/>
            <person name="Williams K.H."/>
            <person name="Hubbard S.S."/>
            <person name="Banfield J.F."/>
        </authorList>
    </citation>
    <scope>NUCLEOTIDE SEQUENCE [LARGE SCALE GENOMIC DNA]</scope>
</reference>
<evidence type="ECO:0000256" key="6">
    <source>
        <dbReference type="ARBA" id="ARBA00022763"/>
    </source>
</evidence>
<keyword evidence="10" id="KW-0238">DNA-binding</keyword>
<dbReference type="InterPro" id="IPR012319">
    <property type="entry name" value="FPG_cat"/>
</dbReference>
<dbReference type="PROSITE" id="PS51068">
    <property type="entry name" value="FPG_CAT"/>
    <property type="match status" value="1"/>
</dbReference>
<dbReference type="GO" id="GO:0008270">
    <property type="term" value="F:zinc ion binding"/>
    <property type="evidence" value="ECO:0007669"/>
    <property type="project" value="UniProtKB-KW"/>
</dbReference>
<comment type="caution">
    <text evidence="19">The sequence shown here is derived from an EMBL/GenBank/DDBJ whole genome shotgun (WGS) entry which is preliminary data.</text>
</comment>
<comment type="cofactor">
    <cofactor evidence="2">
        <name>Zn(2+)</name>
        <dbReference type="ChEBI" id="CHEBI:29105"/>
    </cofactor>
</comment>
<keyword evidence="13" id="KW-0511">Multifunctional enzyme</keyword>
<evidence type="ECO:0000256" key="16">
    <source>
        <dbReference type="PROSITE-ProRule" id="PRU00391"/>
    </source>
</evidence>
<comment type="similarity">
    <text evidence="3">Belongs to the FPG family.</text>
</comment>
<evidence type="ECO:0000256" key="13">
    <source>
        <dbReference type="ARBA" id="ARBA00023268"/>
    </source>
</evidence>
<dbReference type="Pfam" id="PF01149">
    <property type="entry name" value="Fapy_DNA_glyco"/>
    <property type="match status" value="1"/>
</dbReference>
<dbReference type="InterPro" id="IPR010663">
    <property type="entry name" value="Znf_FPG/IleRS"/>
</dbReference>
<evidence type="ECO:0000256" key="2">
    <source>
        <dbReference type="ARBA" id="ARBA00001947"/>
    </source>
</evidence>
<dbReference type="InterPro" id="IPR035937">
    <property type="entry name" value="FPG_N"/>
</dbReference>
<name>A0A1G2JRP0_9BACT</name>
<dbReference type="Proteomes" id="UP000178935">
    <property type="component" value="Unassembled WGS sequence"/>
</dbReference>
<evidence type="ECO:0000313" key="19">
    <source>
        <dbReference type="EMBL" id="OGZ88920.1"/>
    </source>
</evidence>
<accession>A0A1G2JRP0</accession>
<evidence type="ECO:0000256" key="9">
    <source>
        <dbReference type="ARBA" id="ARBA00022833"/>
    </source>
</evidence>
<evidence type="ECO:0000256" key="15">
    <source>
        <dbReference type="ARBA" id="ARBA00044632"/>
    </source>
</evidence>